<dbReference type="AlphaFoldDB" id="A0AA41WWT1"/>
<keyword evidence="4 10" id="KW-0547">Nucleotide-binding</keyword>
<dbReference type="Gene3D" id="3.40.1190.10">
    <property type="entry name" value="Mur-like, catalytic domain"/>
    <property type="match status" value="1"/>
</dbReference>
<keyword evidence="5 10" id="KW-0067">ATP-binding</keyword>
<evidence type="ECO:0000256" key="9">
    <source>
        <dbReference type="ARBA" id="ARBA00023316"/>
    </source>
</evidence>
<name>A0AA41WWT1_9ALTE</name>
<dbReference type="Gene3D" id="3.90.190.20">
    <property type="entry name" value="Mur ligase, C-terminal domain"/>
    <property type="match status" value="1"/>
</dbReference>
<dbReference type="GO" id="GO:0008360">
    <property type="term" value="P:regulation of cell shape"/>
    <property type="evidence" value="ECO:0007669"/>
    <property type="project" value="UniProtKB-KW"/>
</dbReference>
<evidence type="ECO:0000256" key="1">
    <source>
        <dbReference type="ARBA" id="ARBA00022490"/>
    </source>
</evidence>
<feature type="domain" description="Mur ligase C-terminal" evidence="13">
    <location>
        <begin position="333"/>
        <end position="455"/>
    </location>
</feature>
<keyword evidence="1 10" id="KW-0963">Cytoplasm</keyword>
<dbReference type="Pfam" id="PF08245">
    <property type="entry name" value="Mur_ligase_M"/>
    <property type="match status" value="1"/>
</dbReference>
<dbReference type="GO" id="GO:0009252">
    <property type="term" value="P:peptidoglycan biosynthetic process"/>
    <property type="evidence" value="ECO:0007669"/>
    <property type="project" value="UniProtKB-UniRule"/>
</dbReference>
<dbReference type="Pfam" id="PF01225">
    <property type="entry name" value="Mur_ligase"/>
    <property type="match status" value="1"/>
</dbReference>
<dbReference type="SUPFAM" id="SSF63418">
    <property type="entry name" value="MurE/MurF N-terminal domain"/>
    <property type="match status" value="1"/>
</dbReference>
<dbReference type="InterPro" id="IPR000713">
    <property type="entry name" value="Mur_ligase_N"/>
</dbReference>
<comment type="function">
    <text evidence="10 11">Involved in cell wall formation. Catalyzes the final step in the synthesis of UDP-N-acetylmuramoyl-pentapeptide, the precursor of murein.</text>
</comment>
<dbReference type="GO" id="GO:0005524">
    <property type="term" value="F:ATP binding"/>
    <property type="evidence" value="ECO:0007669"/>
    <property type="project" value="UniProtKB-UniRule"/>
</dbReference>
<keyword evidence="8 10" id="KW-0131">Cell cycle</keyword>
<dbReference type="Pfam" id="PF02875">
    <property type="entry name" value="Mur_ligase_C"/>
    <property type="match status" value="1"/>
</dbReference>
<evidence type="ECO:0000256" key="2">
    <source>
        <dbReference type="ARBA" id="ARBA00022598"/>
    </source>
</evidence>
<dbReference type="GO" id="GO:0051301">
    <property type="term" value="P:cell division"/>
    <property type="evidence" value="ECO:0007669"/>
    <property type="project" value="UniProtKB-KW"/>
</dbReference>
<comment type="caution">
    <text evidence="15">The sequence shown here is derived from an EMBL/GenBank/DDBJ whole genome shotgun (WGS) entry which is preliminary data.</text>
</comment>
<sequence>MINLTLHDIIQHFARSELLDDSTILAADNDIKSSELIISGVSTDTRTIQPGDVFIALVGPNFNGHAFISEARQKGAVAAIVSEPTQTFIPEIIVSDTKLALGELGAFVKQQVNPKTIAITGSCGKTTVKEMVTAILQECGSVLSTNGNYNNDIGVPLTLLRIEEHHEFAVIEMGANHLGEIAYTTKLTQPDVATIVNADAAHLEGFGSLFGVARAKSEIFKGLGPQGTAILNYDSQFHDFWRGKLANEFIYSFSLNEAPGGNADYTAESVGLAYNGCAHFIMHTPIGEMNIELTLPGLHNVGNALLAAALSINVGASLEHVRDGLAKMQNVAGRLHVKQISEQVRLIDDTYNAAVGSVKAAIELLSQYEGKRVLVLGDMAELGDKARYYHEEIGTLAKDKGIEYLFTLGVLSQSASQVFGANGAHFSAIDALNDTLYNTLYNTPENITILVKGSRSARMERVVKALEESPVGKLDRSRGLIAC</sequence>
<evidence type="ECO:0000313" key="15">
    <source>
        <dbReference type="EMBL" id="MCP3427969.1"/>
    </source>
</evidence>
<dbReference type="HAMAP" id="MF_02019">
    <property type="entry name" value="MurF"/>
    <property type="match status" value="1"/>
</dbReference>
<feature type="domain" description="Mur ligase N-terminal catalytic" evidence="12">
    <location>
        <begin position="38"/>
        <end position="87"/>
    </location>
</feature>
<evidence type="ECO:0000259" key="14">
    <source>
        <dbReference type="Pfam" id="PF08245"/>
    </source>
</evidence>
<dbReference type="InterPro" id="IPR005863">
    <property type="entry name" value="UDP-N-AcMur_synth"/>
</dbReference>
<comment type="subcellular location">
    <subcellularLocation>
        <location evidence="10 11">Cytoplasm</location>
    </subcellularLocation>
</comment>
<comment type="catalytic activity">
    <reaction evidence="10 11">
        <text>D-alanyl-D-alanine + UDP-N-acetyl-alpha-D-muramoyl-L-alanyl-gamma-D-glutamyl-meso-2,6-diaminopimelate + ATP = UDP-N-acetyl-alpha-D-muramoyl-L-alanyl-gamma-D-glutamyl-meso-2,6-diaminopimeloyl-D-alanyl-D-alanine + ADP + phosphate + H(+)</text>
        <dbReference type="Rhea" id="RHEA:28374"/>
        <dbReference type="ChEBI" id="CHEBI:15378"/>
        <dbReference type="ChEBI" id="CHEBI:30616"/>
        <dbReference type="ChEBI" id="CHEBI:43474"/>
        <dbReference type="ChEBI" id="CHEBI:57822"/>
        <dbReference type="ChEBI" id="CHEBI:61386"/>
        <dbReference type="ChEBI" id="CHEBI:83905"/>
        <dbReference type="ChEBI" id="CHEBI:456216"/>
        <dbReference type="EC" id="6.3.2.10"/>
    </reaction>
</comment>
<evidence type="ECO:0000256" key="4">
    <source>
        <dbReference type="ARBA" id="ARBA00022741"/>
    </source>
</evidence>
<evidence type="ECO:0000256" key="7">
    <source>
        <dbReference type="ARBA" id="ARBA00022984"/>
    </source>
</evidence>
<proteinExistence type="inferred from homology"/>
<dbReference type="InterPro" id="IPR051046">
    <property type="entry name" value="MurCDEF_CellWall_CoF430Synth"/>
</dbReference>
<organism evidence="15 16">
    <name type="scientific">Opacimonas viscosa</name>
    <dbReference type="NCBI Taxonomy" id="2961944"/>
    <lineage>
        <taxon>Bacteria</taxon>
        <taxon>Pseudomonadati</taxon>
        <taxon>Pseudomonadota</taxon>
        <taxon>Gammaproteobacteria</taxon>
        <taxon>Alteromonadales</taxon>
        <taxon>Alteromonadaceae</taxon>
        <taxon>Opacimonas</taxon>
    </lineage>
</organism>
<dbReference type="Gene3D" id="3.40.1390.10">
    <property type="entry name" value="MurE/MurF, N-terminal domain"/>
    <property type="match status" value="1"/>
</dbReference>
<evidence type="ECO:0000256" key="3">
    <source>
        <dbReference type="ARBA" id="ARBA00022618"/>
    </source>
</evidence>
<evidence type="ECO:0000256" key="11">
    <source>
        <dbReference type="RuleBase" id="RU004136"/>
    </source>
</evidence>
<feature type="binding site" evidence="10">
    <location>
        <begin position="121"/>
        <end position="127"/>
    </location>
    <ligand>
        <name>ATP</name>
        <dbReference type="ChEBI" id="CHEBI:30616"/>
    </ligand>
</feature>
<comment type="pathway">
    <text evidence="10 11">Cell wall biogenesis; peptidoglycan biosynthesis.</text>
</comment>
<evidence type="ECO:0000259" key="12">
    <source>
        <dbReference type="Pfam" id="PF01225"/>
    </source>
</evidence>
<dbReference type="GO" id="GO:0005737">
    <property type="term" value="C:cytoplasm"/>
    <property type="evidence" value="ECO:0007669"/>
    <property type="project" value="UniProtKB-SubCell"/>
</dbReference>
<evidence type="ECO:0000256" key="6">
    <source>
        <dbReference type="ARBA" id="ARBA00022960"/>
    </source>
</evidence>
<accession>A0AA41WWT1</accession>
<dbReference type="InterPro" id="IPR036565">
    <property type="entry name" value="Mur-like_cat_sf"/>
</dbReference>
<dbReference type="InterPro" id="IPR013221">
    <property type="entry name" value="Mur_ligase_cen"/>
</dbReference>
<dbReference type="EMBL" id="JANATA010000003">
    <property type="protein sequence ID" value="MCP3427969.1"/>
    <property type="molecule type" value="Genomic_DNA"/>
</dbReference>
<dbReference type="NCBIfam" id="TIGR01143">
    <property type="entry name" value="murF"/>
    <property type="match status" value="1"/>
</dbReference>
<reference evidence="15" key="1">
    <citation type="submission" date="2022-07" db="EMBL/GenBank/DDBJ databases">
        <title>Characterization of the Novel Bacterium Alteromonas immobilis LMIT006 and Alteromonas gregis LMIT007.</title>
        <authorList>
            <person name="Lin X."/>
        </authorList>
    </citation>
    <scope>NUCLEOTIDE SEQUENCE</scope>
    <source>
        <strain evidence="15">LMIT007</strain>
    </source>
</reference>
<keyword evidence="16" id="KW-1185">Reference proteome</keyword>
<keyword evidence="3 10" id="KW-0132">Cell division</keyword>
<dbReference type="PANTHER" id="PTHR43024:SF1">
    <property type="entry name" value="UDP-N-ACETYLMURAMOYL-TRIPEPTIDE--D-ALANYL-D-ALANINE LIGASE"/>
    <property type="match status" value="1"/>
</dbReference>
<keyword evidence="2 10" id="KW-0436">Ligase</keyword>
<evidence type="ECO:0000313" key="16">
    <source>
        <dbReference type="Proteomes" id="UP001165413"/>
    </source>
</evidence>
<dbReference type="GO" id="GO:0047480">
    <property type="term" value="F:UDP-N-acetylmuramoyl-tripeptide-D-alanyl-D-alanine ligase activity"/>
    <property type="evidence" value="ECO:0007669"/>
    <property type="project" value="UniProtKB-UniRule"/>
</dbReference>
<evidence type="ECO:0000256" key="5">
    <source>
        <dbReference type="ARBA" id="ARBA00022840"/>
    </source>
</evidence>
<dbReference type="SUPFAM" id="SSF53244">
    <property type="entry name" value="MurD-like peptide ligases, peptide-binding domain"/>
    <property type="match status" value="1"/>
</dbReference>
<dbReference type="PANTHER" id="PTHR43024">
    <property type="entry name" value="UDP-N-ACETYLMURAMOYL-TRIPEPTIDE--D-ALANYL-D-ALANINE LIGASE"/>
    <property type="match status" value="1"/>
</dbReference>
<keyword evidence="9 10" id="KW-0961">Cell wall biogenesis/degradation</keyword>
<evidence type="ECO:0000256" key="10">
    <source>
        <dbReference type="HAMAP-Rule" id="MF_02019"/>
    </source>
</evidence>
<evidence type="ECO:0000256" key="8">
    <source>
        <dbReference type="ARBA" id="ARBA00023306"/>
    </source>
</evidence>
<dbReference type="InterPro" id="IPR035911">
    <property type="entry name" value="MurE/MurF_N"/>
</dbReference>
<dbReference type="GO" id="GO:0071555">
    <property type="term" value="P:cell wall organization"/>
    <property type="evidence" value="ECO:0007669"/>
    <property type="project" value="UniProtKB-KW"/>
</dbReference>
<dbReference type="SUPFAM" id="SSF53623">
    <property type="entry name" value="MurD-like peptide ligases, catalytic domain"/>
    <property type="match status" value="1"/>
</dbReference>
<protein>
    <recommendedName>
        <fullName evidence="10 11">UDP-N-acetylmuramoyl-tripeptide--D-alanyl-D-alanine ligase</fullName>
        <ecNumber evidence="10 11">6.3.2.10</ecNumber>
    </recommendedName>
    <alternativeName>
        <fullName evidence="10">D-alanyl-D-alanine-adding enzyme</fullName>
    </alternativeName>
</protein>
<dbReference type="Proteomes" id="UP001165413">
    <property type="component" value="Unassembled WGS sequence"/>
</dbReference>
<dbReference type="EC" id="6.3.2.10" evidence="10 11"/>
<comment type="similarity">
    <text evidence="10">Belongs to the MurCDEF family. MurF subfamily.</text>
</comment>
<dbReference type="InterPro" id="IPR036615">
    <property type="entry name" value="Mur_ligase_C_dom_sf"/>
</dbReference>
<keyword evidence="6 10" id="KW-0133">Cell shape</keyword>
<dbReference type="InterPro" id="IPR004101">
    <property type="entry name" value="Mur_ligase_C"/>
</dbReference>
<gene>
    <name evidence="10 15" type="primary">murF</name>
    <name evidence="15" type="ORF">NLF92_03295</name>
</gene>
<evidence type="ECO:0000259" key="13">
    <source>
        <dbReference type="Pfam" id="PF02875"/>
    </source>
</evidence>
<feature type="domain" description="Mur ligase central" evidence="14">
    <location>
        <begin position="119"/>
        <end position="310"/>
    </location>
</feature>
<dbReference type="RefSeq" id="WP_254098849.1">
    <property type="nucleotide sequence ID" value="NZ_JANATA010000003.1"/>
</dbReference>
<keyword evidence="7 10" id="KW-0573">Peptidoglycan synthesis</keyword>